<name>A0ABW4LYP4_9BACI</name>
<gene>
    <name evidence="3" type="ORF">ACFSCX_22895</name>
</gene>
<keyword evidence="3" id="KW-0489">Methyltransferase</keyword>
<proteinExistence type="predicted"/>
<keyword evidence="3" id="KW-0808">Transferase</keyword>
<evidence type="ECO:0000259" key="1">
    <source>
        <dbReference type="Pfam" id="PF02384"/>
    </source>
</evidence>
<accession>A0ABW4LYP4</accession>
<feature type="domain" description="DNA methylase adenine-specific" evidence="1">
    <location>
        <begin position="99"/>
        <end position="300"/>
    </location>
</feature>
<dbReference type="PIRSF" id="PIRSF026567">
    <property type="entry name" value="Adenine_mtase_bact_prd"/>
    <property type="match status" value="1"/>
</dbReference>
<dbReference type="InterPro" id="IPR029063">
    <property type="entry name" value="SAM-dependent_MTases_sf"/>
</dbReference>
<evidence type="ECO:0000313" key="3">
    <source>
        <dbReference type="EMBL" id="MFD1739333.1"/>
    </source>
</evidence>
<dbReference type="Gene3D" id="1.10.150.470">
    <property type="match status" value="1"/>
</dbReference>
<dbReference type="PANTHER" id="PTHR41313">
    <property type="entry name" value="ADENINE-SPECIFIC METHYLTRANSFERASE"/>
    <property type="match status" value="1"/>
</dbReference>
<dbReference type="GO" id="GO:0032259">
    <property type="term" value="P:methylation"/>
    <property type="evidence" value="ECO:0007669"/>
    <property type="project" value="UniProtKB-KW"/>
</dbReference>
<feature type="domain" description="YtxK-like N-terminal helical" evidence="2">
    <location>
        <begin position="7"/>
        <end position="88"/>
    </location>
</feature>
<dbReference type="InterPro" id="IPR003356">
    <property type="entry name" value="DNA_methylase_A-5"/>
</dbReference>
<dbReference type="Pfam" id="PF21106">
    <property type="entry name" value="YtxK_like"/>
    <property type="match status" value="1"/>
</dbReference>
<dbReference type="InterPro" id="IPR048375">
    <property type="entry name" value="YtxK-like_N"/>
</dbReference>
<dbReference type="SUPFAM" id="SSF53335">
    <property type="entry name" value="S-adenosyl-L-methionine-dependent methyltransferases"/>
    <property type="match status" value="1"/>
</dbReference>
<evidence type="ECO:0000313" key="4">
    <source>
        <dbReference type="Proteomes" id="UP001597214"/>
    </source>
</evidence>
<dbReference type="Proteomes" id="UP001597214">
    <property type="component" value="Unassembled WGS sequence"/>
</dbReference>
<dbReference type="PRINTS" id="PR00507">
    <property type="entry name" value="N12N6MTFRASE"/>
</dbReference>
<comment type="caution">
    <text evidence="3">The sequence shown here is derived from an EMBL/GenBank/DDBJ whole genome shotgun (WGS) entry which is preliminary data.</text>
</comment>
<dbReference type="RefSeq" id="WP_377930562.1">
    <property type="nucleotide sequence ID" value="NZ_JBHUEM010000054.1"/>
</dbReference>
<evidence type="ECO:0000259" key="2">
    <source>
        <dbReference type="Pfam" id="PF21106"/>
    </source>
</evidence>
<dbReference type="Gene3D" id="3.40.50.150">
    <property type="entry name" value="Vaccinia Virus protein VP39"/>
    <property type="match status" value="1"/>
</dbReference>
<reference evidence="4" key="1">
    <citation type="journal article" date="2019" name="Int. J. Syst. Evol. Microbiol.">
        <title>The Global Catalogue of Microorganisms (GCM) 10K type strain sequencing project: providing services to taxonomists for standard genome sequencing and annotation.</title>
        <authorList>
            <consortium name="The Broad Institute Genomics Platform"/>
            <consortium name="The Broad Institute Genome Sequencing Center for Infectious Disease"/>
            <person name="Wu L."/>
            <person name="Ma J."/>
        </authorList>
    </citation>
    <scope>NUCLEOTIDE SEQUENCE [LARGE SCALE GENOMIC DNA]</scope>
    <source>
        <strain evidence="4">CCUG 49339</strain>
    </source>
</reference>
<organism evidence="3 4">
    <name type="scientific">Bacillus salitolerans</name>
    <dbReference type="NCBI Taxonomy" id="1437434"/>
    <lineage>
        <taxon>Bacteria</taxon>
        <taxon>Bacillati</taxon>
        <taxon>Bacillota</taxon>
        <taxon>Bacilli</taxon>
        <taxon>Bacillales</taxon>
        <taxon>Bacillaceae</taxon>
        <taxon>Bacillus</taxon>
    </lineage>
</organism>
<dbReference type="GO" id="GO:0008168">
    <property type="term" value="F:methyltransferase activity"/>
    <property type="evidence" value="ECO:0007669"/>
    <property type="project" value="UniProtKB-KW"/>
</dbReference>
<sequence>MEQNNIEKWFNIIDHTSIILQQELHVSYLEAVALTGDNVFEGAILQEELTPNEIITKKLQKEYNSLHIERFSKEEIRKGYQLAILKGMKDSTQSHHQMTPDAVALFVSFLVNKLTKNLEELTILDPAAGTGNLLTAVLNQLTQKDVKSLGIEIDDLLVKLGFINANLQEHPTEFFNQDALQDLFIDPVDITICDLPVGYYPNDLGAEKFELRNTNGHSLAHHLFIEQSFRYTKEGGTLLFVVPNKLFEGEHASQLHGFIKEHGVILGLLQLPLSMFKSEDHAKSIFMLRKKGFDVTPPKQALLANLPSFSNKNAMQGMIGRIEQWFNTQYHVSSE</sequence>
<dbReference type="PANTHER" id="PTHR41313:SF1">
    <property type="entry name" value="DNA METHYLASE ADENINE-SPECIFIC DOMAIN-CONTAINING PROTEIN"/>
    <property type="match status" value="1"/>
</dbReference>
<protein>
    <submittedName>
        <fullName evidence="3">Class I SAM-dependent methyltransferase</fullName>
    </submittedName>
</protein>
<dbReference type="Pfam" id="PF02384">
    <property type="entry name" value="N6_Mtase"/>
    <property type="match status" value="1"/>
</dbReference>
<dbReference type="InterPro" id="IPR016843">
    <property type="entry name" value="S-AdoMet-dep_Ade-MeTrfase_prd"/>
</dbReference>
<dbReference type="CDD" id="cd02440">
    <property type="entry name" value="AdoMet_MTases"/>
    <property type="match status" value="1"/>
</dbReference>
<dbReference type="EMBL" id="JBHUEM010000054">
    <property type="protein sequence ID" value="MFD1739333.1"/>
    <property type="molecule type" value="Genomic_DNA"/>
</dbReference>
<dbReference type="InterPro" id="IPR052933">
    <property type="entry name" value="DNA_Protect_Modify"/>
</dbReference>
<keyword evidence="4" id="KW-1185">Reference proteome</keyword>